<feature type="transmembrane region" description="Helical" evidence="1">
    <location>
        <begin position="139"/>
        <end position="158"/>
    </location>
</feature>
<dbReference type="AlphaFoldDB" id="A0A4Z0PTM5"/>
<name>A0A4Z0PTM5_9BACT</name>
<evidence type="ECO:0000313" key="3">
    <source>
        <dbReference type="Proteomes" id="UP000298471"/>
    </source>
</evidence>
<feature type="transmembrane region" description="Helical" evidence="1">
    <location>
        <begin position="113"/>
        <end position="132"/>
    </location>
</feature>
<dbReference type="OrthoDB" id="886549at2"/>
<organism evidence="2 3">
    <name type="scientific">Hymenobacter metallicola</name>
    <dbReference type="NCBI Taxonomy" id="2563114"/>
    <lineage>
        <taxon>Bacteria</taxon>
        <taxon>Pseudomonadati</taxon>
        <taxon>Bacteroidota</taxon>
        <taxon>Cytophagia</taxon>
        <taxon>Cytophagales</taxon>
        <taxon>Hymenobacteraceae</taxon>
        <taxon>Hymenobacter</taxon>
    </lineage>
</organism>
<protein>
    <submittedName>
        <fullName evidence="2">Uncharacterized protein</fullName>
    </submittedName>
</protein>
<dbReference type="RefSeq" id="WP_135398931.1">
    <property type="nucleotide sequence ID" value="NZ_SRMB01000007.1"/>
</dbReference>
<proteinExistence type="predicted"/>
<evidence type="ECO:0000256" key="1">
    <source>
        <dbReference type="SAM" id="Phobius"/>
    </source>
</evidence>
<keyword evidence="3" id="KW-1185">Reference proteome</keyword>
<feature type="transmembrane region" description="Helical" evidence="1">
    <location>
        <begin position="56"/>
        <end position="77"/>
    </location>
</feature>
<dbReference type="Proteomes" id="UP000298471">
    <property type="component" value="Unassembled WGS sequence"/>
</dbReference>
<accession>A0A4Z0PTM5</accession>
<comment type="caution">
    <text evidence="2">The sequence shown here is derived from an EMBL/GenBank/DDBJ whole genome shotgun (WGS) entry which is preliminary data.</text>
</comment>
<gene>
    <name evidence="2" type="ORF">E5K02_24270</name>
</gene>
<dbReference type="EMBL" id="SRMB01000007">
    <property type="protein sequence ID" value="TGE21130.1"/>
    <property type="molecule type" value="Genomic_DNA"/>
</dbReference>
<sequence>MSTTTTFAAAQLPAAGQPQGITTQELTTNAADYLLWGTALSAAAVVQAAAPHLAGLSFRVAIAGAGVAAFGWHFYRGWRQHERSAQGEAVRLLRLATWVLLAVLPALVPRLGWATVLPLMLFALGTRTFVAGGILQHRVLIFGGAAAWVLGSLALRFQAPADQMILLLASAAAALLLPGALLRSASRR</sequence>
<keyword evidence="1" id="KW-1133">Transmembrane helix</keyword>
<keyword evidence="1" id="KW-0472">Membrane</keyword>
<reference evidence="2 3" key="1">
    <citation type="submission" date="2019-04" db="EMBL/GenBank/DDBJ databases">
        <authorList>
            <person name="Feng G."/>
            <person name="Zhang J."/>
            <person name="Zhu H."/>
        </authorList>
    </citation>
    <scope>NUCLEOTIDE SEQUENCE [LARGE SCALE GENOMIC DNA]</scope>
    <source>
        <strain evidence="2 3">9PBR-1</strain>
    </source>
</reference>
<evidence type="ECO:0000313" key="2">
    <source>
        <dbReference type="EMBL" id="TGE21130.1"/>
    </source>
</evidence>
<keyword evidence="1" id="KW-0812">Transmembrane</keyword>
<feature type="transmembrane region" description="Helical" evidence="1">
    <location>
        <begin position="89"/>
        <end position="107"/>
    </location>
</feature>
<feature type="transmembrane region" description="Helical" evidence="1">
    <location>
        <begin position="33"/>
        <end position="50"/>
    </location>
</feature>
<feature type="transmembrane region" description="Helical" evidence="1">
    <location>
        <begin position="164"/>
        <end position="182"/>
    </location>
</feature>